<evidence type="ECO:0000259" key="5">
    <source>
        <dbReference type="PROSITE" id="PS50923"/>
    </source>
</evidence>
<dbReference type="InterPro" id="IPR051503">
    <property type="entry name" value="ComplSys_Reg/VirEntry_Med"/>
</dbReference>
<keyword evidence="2" id="KW-0732">Signal</keyword>
<proteinExistence type="predicted"/>
<dbReference type="Proteomes" id="UP000551758">
    <property type="component" value="Unassembled WGS sequence"/>
</dbReference>
<comment type="caution">
    <text evidence="6">The sequence shown here is derived from an EMBL/GenBank/DDBJ whole genome shotgun (WGS) entry which is preliminary data.</text>
</comment>
<dbReference type="InterPro" id="IPR035976">
    <property type="entry name" value="Sushi/SCR/CCP_sf"/>
</dbReference>
<sequence>MWPPPPLNTGDITSLPLSVYPPGSTLGYYCQPFYELWGSTNVTCRNGQWSEPPKCMGNIQRKHEQK</sequence>
<dbReference type="AlphaFoldDB" id="A0A7J7EE82"/>
<dbReference type="EMBL" id="JACDTQ010003506">
    <property type="protein sequence ID" value="KAF5914007.1"/>
    <property type="molecule type" value="Genomic_DNA"/>
</dbReference>
<feature type="domain" description="Sushi" evidence="5">
    <location>
        <begin position="1"/>
        <end position="57"/>
    </location>
</feature>
<dbReference type="SUPFAM" id="SSF57535">
    <property type="entry name" value="Complement control module/SCR domain"/>
    <property type="match status" value="1"/>
</dbReference>
<gene>
    <name evidence="6" type="ORF">HPG69_010165</name>
</gene>
<evidence type="ECO:0000313" key="7">
    <source>
        <dbReference type="Proteomes" id="UP000551758"/>
    </source>
</evidence>
<dbReference type="GO" id="GO:0006956">
    <property type="term" value="P:complement activation"/>
    <property type="evidence" value="ECO:0007669"/>
    <property type="project" value="TreeGrafter"/>
</dbReference>
<name>A0A7J7EE82_DICBM</name>
<dbReference type="Pfam" id="PF00084">
    <property type="entry name" value="Sushi"/>
    <property type="match status" value="1"/>
</dbReference>
<dbReference type="PANTHER" id="PTHR45785:SF9">
    <property type="entry name" value="COMPLEMENT FACTOR H-RELATED PROTEIN 5"/>
    <property type="match status" value="1"/>
</dbReference>
<evidence type="ECO:0000313" key="6">
    <source>
        <dbReference type="EMBL" id="KAF5914007.1"/>
    </source>
</evidence>
<dbReference type="PROSITE" id="PS50923">
    <property type="entry name" value="SUSHI"/>
    <property type="match status" value="1"/>
</dbReference>
<evidence type="ECO:0000256" key="2">
    <source>
        <dbReference type="ARBA" id="ARBA00022729"/>
    </source>
</evidence>
<protein>
    <recommendedName>
        <fullName evidence="5">Sushi domain-containing protein</fullName>
    </recommendedName>
</protein>
<organism evidence="6 7">
    <name type="scientific">Diceros bicornis minor</name>
    <name type="common">South-central black rhinoceros</name>
    <dbReference type="NCBI Taxonomy" id="77932"/>
    <lineage>
        <taxon>Eukaryota</taxon>
        <taxon>Metazoa</taxon>
        <taxon>Chordata</taxon>
        <taxon>Craniata</taxon>
        <taxon>Vertebrata</taxon>
        <taxon>Euteleostomi</taxon>
        <taxon>Mammalia</taxon>
        <taxon>Eutheria</taxon>
        <taxon>Laurasiatheria</taxon>
        <taxon>Perissodactyla</taxon>
        <taxon>Rhinocerotidae</taxon>
        <taxon>Diceros</taxon>
    </lineage>
</organism>
<evidence type="ECO:0000256" key="4">
    <source>
        <dbReference type="PROSITE-ProRule" id="PRU00302"/>
    </source>
</evidence>
<dbReference type="CDD" id="cd00033">
    <property type="entry name" value="CCP"/>
    <property type="match status" value="1"/>
</dbReference>
<dbReference type="GO" id="GO:0005615">
    <property type="term" value="C:extracellular space"/>
    <property type="evidence" value="ECO:0007669"/>
    <property type="project" value="TreeGrafter"/>
</dbReference>
<reference evidence="6 7" key="1">
    <citation type="journal article" date="2020" name="Mol. Biol. Evol.">
        <title>Interspecific Gene Flow and the Evolution of Specialization in Black and White Rhinoceros.</title>
        <authorList>
            <person name="Moodley Y."/>
            <person name="Westbury M.V."/>
            <person name="Russo I.M."/>
            <person name="Gopalakrishnan S."/>
            <person name="Rakotoarivelo A."/>
            <person name="Olsen R.A."/>
            <person name="Prost S."/>
            <person name="Tunstall T."/>
            <person name="Ryder O.A."/>
            <person name="Dalen L."/>
            <person name="Bruford M.W."/>
        </authorList>
    </citation>
    <scope>NUCLEOTIDE SEQUENCE [LARGE SCALE GENOMIC DNA]</scope>
    <source>
        <strain evidence="6">SBR-YM</strain>
        <tissue evidence="6">Skin</tissue>
    </source>
</reference>
<evidence type="ECO:0000256" key="1">
    <source>
        <dbReference type="ARBA" id="ARBA00022659"/>
    </source>
</evidence>
<dbReference type="PANTHER" id="PTHR45785">
    <property type="entry name" value="COMPLEMENT FACTOR H-RELATED"/>
    <property type="match status" value="1"/>
</dbReference>
<accession>A0A7J7EE82</accession>
<evidence type="ECO:0000256" key="3">
    <source>
        <dbReference type="ARBA" id="ARBA00023157"/>
    </source>
</evidence>
<dbReference type="FunFam" id="2.10.70.10:FF:000026">
    <property type="entry name" value="Complement inhibitory factor H"/>
    <property type="match status" value="1"/>
</dbReference>
<dbReference type="Gene3D" id="2.10.70.10">
    <property type="entry name" value="Complement Module, domain 1"/>
    <property type="match status" value="1"/>
</dbReference>
<keyword evidence="1 4" id="KW-0768">Sushi</keyword>
<dbReference type="InterPro" id="IPR000436">
    <property type="entry name" value="Sushi_SCR_CCP_dom"/>
</dbReference>
<dbReference type="GO" id="GO:0001851">
    <property type="term" value="F:complement component C3b binding"/>
    <property type="evidence" value="ECO:0007669"/>
    <property type="project" value="TreeGrafter"/>
</dbReference>
<keyword evidence="7" id="KW-1185">Reference proteome</keyword>
<dbReference type="SMART" id="SM00032">
    <property type="entry name" value="CCP"/>
    <property type="match status" value="1"/>
</dbReference>
<keyword evidence="3" id="KW-1015">Disulfide bond</keyword>
<comment type="caution">
    <text evidence="4">Lacks conserved residue(s) required for the propagation of feature annotation.</text>
</comment>